<sequence length="1235" mass="143738">MNDRQFEQIMGSFDHQQNVKHTEQQKLTQVDVKKFGNVIDRKVKHVREQLNHIDNIKDRDQRNSQIQINQLNTRAHKILSVVRSDAQVKLLFQRVKLELSRIITCQKLAQSTDLAIKNIHHSLLTRAQQQTIVSEVSSFKQYSEENINDAKRLNALRDILTYDNGAINGALYKFAHDNQSNAINKVEILIDKAKNKISHYDKFSHDAKMVVNHEIDQFSRNVINNLMTTSDFVEISRIYHQSANQFKQNQSGYQYNLKTFTKFNQFIGQIKKQITSLNLLSSEKSKLNSRINQIYNDTLQNMKAASWQVNANNLYSTQYKIVAMIIDMMVNSFEVGINQPNVALTGDQRLNLTNQAEDIASSTNSLHQKSAKEELNRGLHSLNDLNHHCNELINANRIKNLIDDLKGQIQQITDLLPIDKGYLTIQIINAGRKFKDQHQSAADVKKLLNQFLNNQYRFVKQRNLDKWNFKTSAQIIFSYLSNDQKQRLSDHLTQIENNDRLSYSDQVLAIKKISKRASVLDKKRMISRLVKLNQLIIHQESTITSGEKSWLAEKLLAFKHQAKSTSQVANWGHLEQQYENSVYRKIYAQNNQPLESQIINELLDKANHTHQLINQSLFITRYRNLLNDSLDQLVNKRLVTLNDAKDKNDLNTQFNQSINEIKNWAEIAIKNVKKIDLEHLNWLVPLIHNQLKTYNSAKNVLYQLHELVYKTKLRINSATSLLQIETLNQRGIWKISRSIDQVIDKYDATKAKAHHKLNQMMTKAKQSLDDYSHLLNINQILFIINQANGRINCSVGQHVNDELKRCHEKLDQVLQSCYKQIWDNIIQKAQATTKDFKHVASDDKQKALQNIQNVNRQMMNQIQSCDNAQIMKLIQNNQTQLNRLIRQTSLLDPAKRNILHKLDDEIEQVRRDALKYQAGQVYDQTLANLNQLRHILLNQISSSNGDQLKQLYHTNLQNLTYQHHKIIYYTQIKRFNQKFDDLTDQLKSLKLLNNRGVRTWDKKFNHCYHVTIHRIMKAPDIRTCINNRYAGEKKLAAIFTSVRAINDKKRHVYQDIQDQIEYFDKEVQKFKYLQNEEKKACTTLLTQTLQHSHQRVVNDATDEQLLETKKKSLATVKQVFNKVGSAEVLLAAIQSADDRISRSSLDEDTKKKSLKHIHNIINHGVKALSEENQPHQTAKSTHKTRRPNLPVQSHKQKVALQSVKKHKKSQNFFIRSIHAVNHAIRQFFRKLAHAL</sequence>
<evidence type="ECO:0000256" key="1">
    <source>
        <dbReference type="SAM" id="MobiDB-lite"/>
    </source>
</evidence>
<dbReference type="RefSeq" id="WP_133441766.1">
    <property type="nucleotide sequence ID" value="NZ_CP034726.1"/>
</dbReference>
<dbReference type="Proteomes" id="UP000294321">
    <property type="component" value="Chromosome"/>
</dbReference>
<protein>
    <submittedName>
        <fullName evidence="2">Uncharacterized protein</fullName>
    </submittedName>
</protein>
<feature type="region of interest" description="Disordered" evidence="1">
    <location>
        <begin position="1169"/>
        <end position="1194"/>
    </location>
</feature>
<dbReference type="AlphaFoldDB" id="A0A4P6ZKB8"/>
<proteinExistence type="predicted"/>
<name>A0A4P6ZKB8_9LACO</name>
<evidence type="ECO:0000313" key="3">
    <source>
        <dbReference type="Proteomes" id="UP000294321"/>
    </source>
</evidence>
<organism evidence="2 3">
    <name type="scientific">Acetilactobacillus jinshanensis</name>
    <dbReference type="NCBI Taxonomy" id="1720083"/>
    <lineage>
        <taxon>Bacteria</taxon>
        <taxon>Bacillati</taxon>
        <taxon>Bacillota</taxon>
        <taxon>Bacilli</taxon>
        <taxon>Lactobacillales</taxon>
        <taxon>Lactobacillaceae</taxon>
        <taxon>Acetilactobacillus</taxon>
    </lineage>
</organism>
<accession>A0A4P6ZKB8</accession>
<reference evidence="3" key="1">
    <citation type="submission" date="2018-12" db="EMBL/GenBank/DDBJ databases">
        <title>A new species of lactobacillus.</title>
        <authorList>
            <person name="Jian Y."/>
            <person name="Xin L."/>
            <person name="Hong Z.J."/>
            <person name="Ming L.Z."/>
            <person name="Hong X.Z."/>
        </authorList>
    </citation>
    <scope>NUCLEOTIDE SEQUENCE [LARGE SCALE GENOMIC DNA]</scope>
    <source>
        <strain evidence="3">HSLZ-75</strain>
    </source>
</reference>
<dbReference type="KEGG" id="lji:ELX58_03430"/>
<evidence type="ECO:0000313" key="2">
    <source>
        <dbReference type="EMBL" id="QBP18205.1"/>
    </source>
</evidence>
<dbReference type="EMBL" id="CP034726">
    <property type="protein sequence ID" value="QBP18205.1"/>
    <property type="molecule type" value="Genomic_DNA"/>
</dbReference>
<gene>
    <name evidence="2" type="ORF">ELX58_03430</name>
</gene>
<keyword evidence="3" id="KW-1185">Reference proteome</keyword>